<dbReference type="PANTHER" id="PTHR46161">
    <property type="entry name" value="NUCLEOSIDE DIPHOSPHATE KINASE"/>
    <property type="match status" value="1"/>
</dbReference>
<comment type="similarity">
    <text evidence="1 7">Belongs to the NDK family.</text>
</comment>
<dbReference type="OrthoDB" id="2162449at2759"/>
<evidence type="ECO:0000256" key="2">
    <source>
        <dbReference type="ARBA" id="ARBA00017632"/>
    </source>
</evidence>
<gene>
    <name evidence="10" type="ORF">SISSUDRAFT_979763</name>
</gene>
<sequence length="370" mass="40166">NYPEAHKTLTLTMSYPLRPGSEPLVPKTRTLAIIKPHAIKHRLTIERRILDAGFEVIKERKMAFDPDGDRDYMEELFGRDADALVEESVWVYVLERRMAVETWKELMGDEDPVVAREKSPSSLRALYGMSRELNGFIGSQDEETAEAQISALFASSPPFPPTEYDGGSLRSIASSMLAALAGAGGVGQAEQERGVDDPEKESSGRVASDGGSTVGGEGKRTGFKARKVPGSTHVATIQPRTTRTAAMRAGMAVETKRRVPATRESIAKTFANVPGHKRKSEITVASTAAPRIVPRMTRAASLRIGGGKAAPKSERKAGPPSFDGVPGHKRRESIAVASTRAPAVAPRTNRSAELRAKSACHQYFFIRCRK</sequence>
<feature type="non-terminal residue" evidence="10">
    <location>
        <position position="1"/>
    </location>
</feature>
<proteinExistence type="inferred from homology"/>
<evidence type="ECO:0000256" key="6">
    <source>
        <dbReference type="ARBA" id="ARBA00022840"/>
    </source>
</evidence>
<evidence type="ECO:0000313" key="11">
    <source>
        <dbReference type="Proteomes" id="UP000076798"/>
    </source>
</evidence>
<evidence type="ECO:0000256" key="1">
    <source>
        <dbReference type="ARBA" id="ARBA00008142"/>
    </source>
</evidence>
<evidence type="ECO:0000259" key="9">
    <source>
        <dbReference type="SMART" id="SM00562"/>
    </source>
</evidence>
<dbReference type="SUPFAM" id="SSF54919">
    <property type="entry name" value="Nucleoside diphosphate kinase, NDK"/>
    <property type="match status" value="1"/>
</dbReference>
<dbReference type="GO" id="GO:0005524">
    <property type="term" value="F:ATP binding"/>
    <property type="evidence" value="ECO:0007669"/>
    <property type="project" value="UniProtKB-KW"/>
</dbReference>
<name>A0A166HFW4_9AGAM</name>
<evidence type="ECO:0000256" key="8">
    <source>
        <dbReference type="SAM" id="MobiDB-lite"/>
    </source>
</evidence>
<feature type="compositionally biased region" description="Basic and acidic residues" evidence="8">
    <location>
        <begin position="190"/>
        <end position="203"/>
    </location>
</feature>
<organism evidence="10 11">
    <name type="scientific">Sistotremastrum suecicum HHB10207 ss-3</name>
    <dbReference type="NCBI Taxonomy" id="1314776"/>
    <lineage>
        <taxon>Eukaryota</taxon>
        <taxon>Fungi</taxon>
        <taxon>Dikarya</taxon>
        <taxon>Basidiomycota</taxon>
        <taxon>Agaricomycotina</taxon>
        <taxon>Agaricomycetes</taxon>
        <taxon>Sistotremastrales</taxon>
        <taxon>Sistotremastraceae</taxon>
        <taxon>Sistotremastrum</taxon>
    </lineage>
</organism>
<evidence type="ECO:0000256" key="5">
    <source>
        <dbReference type="ARBA" id="ARBA00022777"/>
    </source>
</evidence>
<feature type="region of interest" description="Disordered" evidence="8">
    <location>
        <begin position="303"/>
        <end position="351"/>
    </location>
</feature>
<dbReference type="Proteomes" id="UP000076798">
    <property type="component" value="Unassembled WGS sequence"/>
</dbReference>
<dbReference type="InterPro" id="IPR036850">
    <property type="entry name" value="NDK-like_dom_sf"/>
</dbReference>
<evidence type="ECO:0000313" key="10">
    <source>
        <dbReference type="EMBL" id="KZT42668.1"/>
    </source>
</evidence>
<dbReference type="PROSITE" id="PS51374">
    <property type="entry name" value="NDPK_LIKE"/>
    <property type="match status" value="1"/>
</dbReference>
<dbReference type="AlphaFoldDB" id="A0A166HFW4"/>
<keyword evidence="5 10" id="KW-0418">Kinase</keyword>
<dbReference type="Gene3D" id="3.30.70.141">
    <property type="entry name" value="Nucleoside diphosphate kinase-like domain"/>
    <property type="match status" value="1"/>
</dbReference>
<keyword evidence="4" id="KW-0547">Nucleotide-binding</keyword>
<evidence type="ECO:0000256" key="4">
    <source>
        <dbReference type="ARBA" id="ARBA00022741"/>
    </source>
</evidence>
<evidence type="ECO:0000256" key="7">
    <source>
        <dbReference type="PROSITE-ProRule" id="PRU00706"/>
    </source>
</evidence>
<protein>
    <recommendedName>
        <fullName evidence="2">Nucleoside diphosphate kinase</fullName>
    </recommendedName>
</protein>
<dbReference type="InterPro" id="IPR034907">
    <property type="entry name" value="NDK-like_dom"/>
</dbReference>
<keyword evidence="6" id="KW-0067">ATP-binding</keyword>
<dbReference type="GO" id="GO:0016301">
    <property type="term" value="F:kinase activity"/>
    <property type="evidence" value="ECO:0007669"/>
    <property type="project" value="UniProtKB-KW"/>
</dbReference>
<comment type="caution">
    <text evidence="7">Lacks conserved residue(s) required for the propagation of feature annotation.</text>
</comment>
<keyword evidence="3" id="KW-0808">Transferase</keyword>
<dbReference type="Pfam" id="PF00334">
    <property type="entry name" value="NDK"/>
    <property type="match status" value="1"/>
</dbReference>
<dbReference type="EMBL" id="KV428012">
    <property type="protein sequence ID" value="KZT42668.1"/>
    <property type="molecule type" value="Genomic_DNA"/>
</dbReference>
<feature type="domain" description="Nucleoside diphosphate kinase-like" evidence="9">
    <location>
        <begin position="27"/>
        <end position="160"/>
    </location>
</feature>
<accession>A0A166HFW4</accession>
<keyword evidence="11" id="KW-1185">Reference proteome</keyword>
<evidence type="ECO:0000256" key="3">
    <source>
        <dbReference type="ARBA" id="ARBA00022679"/>
    </source>
</evidence>
<dbReference type="STRING" id="1314776.A0A166HFW4"/>
<feature type="region of interest" description="Disordered" evidence="8">
    <location>
        <begin position="184"/>
        <end position="224"/>
    </location>
</feature>
<dbReference type="PANTHER" id="PTHR46161:SF3">
    <property type="entry name" value="NUCLEOSIDE DIPHOSPHATE KINASE DDB_G0292928-RELATED"/>
    <property type="match status" value="1"/>
</dbReference>
<dbReference type="SMART" id="SM00562">
    <property type="entry name" value="NDK"/>
    <property type="match status" value="1"/>
</dbReference>
<reference evidence="10 11" key="1">
    <citation type="journal article" date="2016" name="Mol. Biol. Evol.">
        <title>Comparative Genomics of Early-Diverging Mushroom-Forming Fungi Provides Insights into the Origins of Lignocellulose Decay Capabilities.</title>
        <authorList>
            <person name="Nagy L.G."/>
            <person name="Riley R."/>
            <person name="Tritt A."/>
            <person name="Adam C."/>
            <person name="Daum C."/>
            <person name="Floudas D."/>
            <person name="Sun H."/>
            <person name="Yadav J.S."/>
            <person name="Pangilinan J."/>
            <person name="Larsson K.H."/>
            <person name="Matsuura K."/>
            <person name="Barry K."/>
            <person name="Labutti K."/>
            <person name="Kuo R."/>
            <person name="Ohm R.A."/>
            <person name="Bhattacharya S.S."/>
            <person name="Shirouzu T."/>
            <person name="Yoshinaga Y."/>
            <person name="Martin F.M."/>
            <person name="Grigoriev I.V."/>
            <person name="Hibbett D.S."/>
        </authorList>
    </citation>
    <scope>NUCLEOTIDE SEQUENCE [LARGE SCALE GENOMIC DNA]</scope>
    <source>
        <strain evidence="10 11">HHB10207 ss-3</strain>
    </source>
</reference>